<dbReference type="RefSeq" id="WP_089688112.1">
    <property type="nucleotide sequence ID" value="NZ_FNFO01000015.1"/>
</dbReference>
<reference evidence="1 2" key="1">
    <citation type="submission" date="2016-10" db="EMBL/GenBank/DDBJ databases">
        <authorList>
            <person name="de Groot N.N."/>
        </authorList>
    </citation>
    <scope>NUCLEOTIDE SEQUENCE [LARGE SCALE GENOMIC DNA]</scope>
    <source>
        <strain evidence="1 2">DSM 25186</strain>
    </source>
</reference>
<evidence type="ECO:0000313" key="2">
    <source>
        <dbReference type="Proteomes" id="UP000198510"/>
    </source>
</evidence>
<name>A0A1G9U1X6_9BACT</name>
<dbReference type="AlphaFoldDB" id="A0A1G9U1X6"/>
<dbReference type="Proteomes" id="UP000198510">
    <property type="component" value="Unassembled WGS sequence"/>
</dbReference>
<protein>
    <submittedName>
        <fullName evidence="1">Uncharacterized protein</fullName>
    </submittedName>
</protein>
<organism evidence="1 2">
    <name type="scientific">Catalinimonas alkaloidigena</name>
    <dbReference type="NCBI Taxonomy" id="1075417"/>
    <lineage>
        <taxon>Bacteria</taxon>
        <taxon>Pseudomonadati</taxon>
        <taxon>Bacteroidota</taxon>
        <taxon>Cytophagia</taxon>
        <taxon>Cytophagales</taxon>
        <taxon>Catalimonadaceae</taxon>
        <taxon>Catalinimonas</taxon>
    </lineage>
</organism>
<sequence length="371" mass="44698">MSNTNTRFHQSIAKEPFRLAVFREDEMLVKTFLVYACYKLDTDVFGFRRIDLKDFAQEMGYSTISHFQERVPDPIQLQGKSAEEIAAMRADPDVFIFETRFENMLYKLHDISVDLMHREDYDANTNRFTLRKERLLQEVHVYEDKHNRNRKYYDVKFTEYFLTSLSQRYLLLDKRAYSSLSLHTKKIRIQDLYLRLVEAKHSLRLKGINAYEENFDALCRCLGIDHYTTQKRKKQKLNECFDLIQTHSPELNFVVQWAANGKHLYKPIVCYGENVPLTKMQRKRLRMYIFNSLLRYTFLNAFVELHRQYYNQDGRYYFEQWMKNPVANVEEKRLAYREAHEMCFNKPVENTEAIDFYINYQRHLGIGPEET</sequence>
<dbReference type="EMBL" id="FNFO01000015">
    <property type="protein sequence ID" value="SDM53908.1"/>
    <property type="molecule type" value="Genomic_DNA"/>
</dbReference>
<keyword evidence="2" id="KW-1185">Reference proteome</keyword>
<gene>
    <name evidence="1" type="ORF">SAMN05421823_11560</name>
</gene>
<proteinExistence type="predicted"/>
<accession>A0A1G9U1X6</accession>
<evidence type="ECO:0000313" key="1">
    <source>
        <dbReference type="EMBL" id="SDM53908.1"/>
    </source>
</evidence>
<dbReference type="OrthoDB" id="1431442at2"/>